<evidence type="ECO:0000259" key="9">
    <source>
        <dbReference type="PROSITE" id="PS50067"/>
    </source>
</evidence>
<evidence type="ECO:0000256" key="1">
    <source>
        <dbReference type="ARBA" id="ARBA00010899"/>
    </source>
</evidence>
<dbReference type="GO" id="GO:0003774">
    <property type="term" value="F:cytoskeletal motor activity"/>
    <property type="evidence" value="ECO:0007669"/>
    <property type="project" value="UniProtKB-UniRule"/>
</dbReference>
<keyword evidence="2" id="KW-0493">Microtubule</keyword>
<keyword evidence="6 7" id="KW-0505">Motor protein</keyword>
<dbReference type="GO" id="GO:0005524">
    <property type="term" value="F:ATP binding"/>
    <property type="evidence" value="ECO:0007669"/>
    <property type="project" value="UniProtKB-UniRule"/>
</dbReference>
<evidence type="ECO:0000313" key="10">
    <source>
        <dbReference type="EMBL" id="KAL3502976.1"/>
    </source>
</evidence>
<dbReference type="PANTHER" id="PTHR47972:SF35">
    <property type="entry name" value="KINESIN-LIKE PROTEIN KIN-14Q"/>
    <property type="match status" value="1"/>
</dbReference>
<dbReference type="InterPro" id="IPR036961">
    <property type="entry name" value="Kinesin_motor_dom_sf"/>
</dbReference>
<keyword evidence="11" id="KW-1185">Reference proteome</keyword>
<feature type="coiled-coil region" evidence="8">
    <location>
        <begin position="373"/>
        <end position="400"/>
    </location>
</feature>
<dbReference type="InterPro" id="IPR021720">
    <property type="entry name" value="Malectin_dom"/>
</dbReference>
<dbReference type="InterPro" id="IPR027417">
    <property type="entry name" value="P-loop_NTPase"/>
</dbReference>
<dbReference type="PROSITE" id="PS50067">
    <property type="entry name" value="KINESIN_MOTOR_2"/>
    <property type="match status" value="1"/>
</dbReference>
<feature type="binding site" evidence="7">
    <location>
        <begin position="602"/>
        <end position="609"/>
    </location>
    <ligand>
        <name>ATP</name>
        <dbReference type="ChEBI" id="CHEBI:30616"/>
    </ligand>
</feature>
<dbReference type="InterPro" id="IPR027640">
    <property type="entry name" value="Kinesin-like_fam"/>
</dbReference>
<sequence length="1175" mass="131731">MEHNQWRDPLLITDVCTQEKEENLKSQEPLREFCCSTTSIMAEANDFSPNLIRVDNSWRKRSLEDVYGGNSSDPTAKRAIDGRTMLGFSLTSPDLVICAGSPDIPGQSHGDSPQLWKGASTVVSLENGINGSEKGCLESPEVAEYPAIWQSSSDGNVLQEADFELPPPPITEESKESSTPLLSVNVGSTDGIVSPEGVNFLEDKYFGGGDTISTDSAVSNNEDLNLYQSARFGNFTYNFKIMGPGFYKIDLHFAEIVFVDGPSGMRIFDVFVQEQKVVSSLDIYARVGGNRPLVLSNIRTHVEGKEGLSIRLEGVVGNPILCGISIWMDFAVTGNGDVYLQSMDIPVMPQCKSLKDIGYENANTDFQRLHVQYECQQRELIETKHALAQLEKENELKHRECQEAWRSLKDLQNELMRKSMHVGSLAFAIEGQVKEKSRWFSSVRDVTRKLKILKMDQIKLAEEALTYKGCFADLNHISSVIQSKMEEHVEIHENLKARFIKSSKEKKELYNKVLELKGNIRVFCRCRPLNSEEVAAGASMAIDFEASKDGELTVKQNGLLKKTFKFDAVFSPQAGQVDVFEDTAPFATSVLDGYNVCIFAYGQTGTGKTFTMEGTQEARGVNYRTLEALFRIIDDRHSTYRYEISVSVLEVYNEQIRDLLVCDSGLSTKRLEIKQVGEGMHPVPGLVEAQVNNMKEVWEVLRTGSNGRAVGSTSANEHSSRSHCIHCVMVKGENLLNGECTRSKLWLIDLAGSERIAKTEVQGERLKETQNINKSLSALGDVISALATKSPHVPFRNSKLTHLLQDSLGGDSKTLMFVQISPNESDLSETLCSLNFASRVRGIELGPAKKQVENNELLRCKQMFEKTKQEMKSKDLQIMKLEDTIQGLDIKIKEKDMKNKNLQDKIKELESQLLVERKLARQHVDTKIAEQQQHMRQKQEEQISVVLRPPLASRTLDSLPTFGENIDQQANITRLLTENNSKLPSVPTLDGLSRHNEQMMEKENNAEMTEQFPLPKQTGRASMFPGAHRIPPTQLPRRNSLIPFPSVHKVPSLLVTLNPIQADKIEDANEVASDFPLEPTAWDSPKESRIGTKKLSSLLRKSIQKKMLMKSPIQQHMRRGVNVGMEKVRVSIGSRGRMAHRVLSNARRVAKDTQQKQREKERGWNIIGTAARTIL</sequence>
<keyword evidence="4 7" id="KW-0067">ATP-binding</keyword>
<dbReference type="InterPro" id="IPR019821">
    <property type="entry name" value="Kinesin_motor_CS"/>
</dbReference>
<dbReference type="GO" id="GO:0005874">
    <property type="term" value="C:microtubule"/>
    <property type="evidence" value="ECO:0007669"/>
    <property type="project" value="UniProtKB-KW"/>
</dbReference>
<dbReference type="AlphaFoldDB" id="A0ABD2Y8D5"/>
<evidence type="ECO:0000313" key="11">
    <source>
        <dbReference type="Proteomes" id="UP001630127"/>
    </source>
</evidence>
<keyword evidence="5 8" id="KW-0175">Coiled coil</keyword>
<accession>A0ABD2Y8D5</accession>
<evidence type="ECO:0000256" key="7">
    <source>
        <dbReference type="PROSITE-ProRule" id="PRU00283"/>
    </source>
</evidence>
<proteinExistence type="inferred from homology"/>
<dbReference type="FunFam" id="3.40.850.10:FF:000057">
    <property type="entry name" value="kinesin-like protein KIN-14R"/>
    <property type="match status" value="1"/>
</dbReference>
<comment type="caution">
    <text evidence="10">The sequence shown here is derived from an EMBL/GenBank/DDBJ whole genome shotgun (WGS) entry which is preliminary data.</text>
</comment>
<dbReference type="SMART" id="SM00129">
    <property type="entry name" value="KISc"/>
    <property type="match status" value="1"/>
</dbReference>
<dbReference type="CDD" id="cd01366">
    <property type="entry name" value="KISc_C_terminal"/>
    <property type="match status" value="1"/>
</dbReference>
<evidence type="ECO:0000256" key="4">
    <source>
        <dbReference type="ARBA" id="ARBA00022840"/>
    </source>
</evidence>
<dbReference type="Gene3D" id="3.40.850.10">
    <property type="entry name" value="Kinesin motor domain"/>
    <property type="match status" value="1"/>
</dbReference>
<reference evidence="10 11" key="1">
    <citation type="submission" date="2024-11" db="EMBL/GenBank/DDBJ databases">
        <title>A near-complete genome assembly of Cinchona calisaya.</title>
        <authorList>
            <person name="Lian D.C."/>
            <person name="Zhao X.W."/>
            <person name="Wei L."/>
        </authorList>
    </citation>
    <scope>NUCLEOTIDE SEQUENCE [LARGE SCALE GENOMIC DNA]</scope>
    <source>
        <tissue evidence="10">Nenye</tissue>
    </source>
</reference>
<evidence type="ECO:0000256" key="2">
    <source>
        <dbReference type="ARBA" id="ARBA00022701"/>
    </source>
</evidence>
<dbReference type="PRINTS" id="PR00380">
    <property type="entry name" value="KINESINHEAVY"/>
</dbReference>
<dbReference type="InterPro" id="IPR001752">
    <property type="entry name" value="Kinesin_motor_dom"/>
</dbReference>
<dbReference type="PANTHER" id="PTHR47972">
    <property type="entry name" value="KINESIN-LIKE PROTEIN KLP-3"/>
    <property type="match status" value="1"/>
</dbReference>
<evidence type="ECO:0000256" key="8">
    <source>
        <dbReference type="SAM" id="Coils"/>
    </source>
</evidence>
<evidence type="ECO:0000256" key="6">
    <source>
        <dbReference type="ARBA" id="ARBA00023175"/>
    </source>
</evidence>
<keyword evidence="3 7" id="KW-0547">Nucleotide-binding</keyword>
<dbReference type="Proteomes" id="UP001630127">
    <property type="component" value="Unassembled WGS sequence"/>
</dbReference>
<dbReference type="EMBL" id="JBJUIK010000015">
    <property type="protein sequence ID" value="KAL3502976.1"/>
    <property type="molecule type" value="Genomic_DNA"/>
</dbReference>
<dbReference type="Pfam" id="PF11721">
    <property type="entry name" value="Malectin"/>
    <property type="match status" value="1"/>
</dbReference>
<feature type="domain" description="Kinesin motor" evidence="9">
    <location>
        <begin position="519"/>
        <end position="843"/>
    </location>
</feature>
<dbReference type="Gene3D" id="2.60.120.430">
    <property type="entry name" value="Galactose-binding lectin"/>
    <property type="match status" value="1"/>
</dbReference>
<evidence type="ECO:0000256" key="3">
    <source>
        <dbReference type="ARBA" id="ARBA00022741"/>
    </source>
</evidence>
<feature type="coiled-coil region" evidence="8">
    <location>
        <begin position="864"/>
        <end position="919"/>
    </location>
</feature>
<dbReference type="SUPFAM" id="SSF52540">
    <property type="entry name" value="P-loop containing nucleoside triphosphate hydrolases"/>
    <property type="match status" value="1"/>
</dbReference>
<organism evidence="10 11">
    <name type="scientific">Cinchona calisaya</name>
    <dbReference type="NCBI Taxonomy" id="153742"/>
    <lineage>
        <taxon>Eukaryota</taxon>
        <taxon>Viridiplantae</taxon>
        <taxon>Streptophyta</taxon>
        <taxon>Embryophyta</taxon>
        <taxon>Tracheophyta</taxon>
        <taxon>Spermatophyta</taxon>
        <taxon>Magnoliopsida</taxon>
        <taxon>eudicotyledons</taxon>
        <taxon>Gunneridae</taxon>
        <taxon>Pentapetalae</taxon>
        <taxon>asterids</taxon>
        <taxon>lamiids</taxon>
        <taxon>Gentianales</taxon>
        <taxon>Rubiaceae</taxon>
        <taxon>Cinchonoideae</taxon>
        <taxon>Cinchoneae</taxon>
        <taxon>Cinchona</taxon>
    </lineage>
</organism>
<dbReference type="PROSITE" id="PS00411">
    <property type="entry name" value="KINESIN_MOTOR_1"/>
    <property type="match status" value="1"/>
</dbReference>
<dbReference type="Pfam" id="PF00225">
    <property type="entry name" value="Kinesin"/>
    <property type="match status" value="1"/>
</dbReference>
<protein>
    <recommendedName>
        <fullName evidence="9">Kinesin motor domain-containing protein</fullName>
    </recommendedName>
</protein>
<gene>
    <name evidence="10" type="ORF">ACH5RR_037425</name>
</gene>
<comment type="similarity">
    <text evidence="1">Belongs to the TRAFAC class myosin-kinesin ATPase superfamily. Kinesin family. KIN-14 subfamily.</text>
</comment>
<name>A0ABD2Y8D5_9GENT</name>
<evidence type="ECO:0000256" key="5">
    <source>
        <dbReference type="ARBA" id="ARBA00023054"/>
    </source>
</evidence>